<dbReference type="GO" id="GO:0003964">
    <property type="term" value="F:RNA-directed DNA polymerase activity"/>
    <property type="evidence" value="ECO:0007669"/>
    <property type="project" value="UniProtKB-KW"/>
</dbReference>
<dbReference type="GO" id="GO:0003676">
    <property type="term" value="F:nucleic acid binding"/>
    <property type="evidence" value="ECO:0007669"/>
    <property type="project" value="InterPro"/>
</dbReference>
<name>A0A9Q3EVK9_9BASI</name>
<dbReference type="Gene3D" id="3.30.420.10">
    <property type="entry name" value="Ribonuclease H-like superfamily/Ribonuclease H"/>
    <property type="match status" value="1"/>
</dbReference>
<accession>A0A9Q3EVK9</accession>
<keyword evidence="1" id="KW-0548">Nucleotidyltransferase</keyword>
<dbReference type="GO" id="GO:0003887">
    <property type="term" value="F:DNA-directed DNA polymerase activity"/>
    <property type="evidence" value="ECO:0007669"/>
    <property type="project" value="UniProtKB-KW"/>
</dbReference>
<evidence type="ECO:0008006" key="13">
    <source>
        <dbReference type="Google" id="ProtNLM"/>
    </source>
</evidence>
<keyword evidence="8" id="KW-0695">RNA-directed DNA polymerase</keyword>
<evidence type="ECO:0000313" key="11">
    <source>
        <dbReference type="EMBL" id="MBW0527839.1"/>
    </source>
</evidence>
<dbReference type="GO" id="GO:0004519">
    <property type="term" value="F:endonuclease activity"/>
    <property type="evidence" value="ECO:0007669"/>
    <property type="project" value="UniProtKB-KW"/>
</dbReference>
<evidence type="ECO:0000256" key="5">
    <source>
        <dbReference type="ARBA" id="ARBA00022801"/>
    </source>
</evidence>
<evidence type="ECO:0000256" key="10">
    <source>
        <dbReference type="ARBA" id="ARBA00023172"/>
    </source>
</evidence>
<dbReference type="GO" id="GO:0006310">
    <property type="term" value="P:DNA recombination"/>
    <property type="evidence" value="ECO:0007669"/>
    <property type="project" value="UniProtKB-KW"/>
</dbReference>
<gene>
    <name evidence="11" type="ORF">O181_067554</name>
</gene>
<evidence type="ECO:0000256" key="8">
    <source>
        <dbReference type="ARBA" id="ARBA00022918"/>
    </source>
</evidence>
<dbReference type="InterPro" id="IPR039537">
    <property type="entry name" value="Retrotran_Ty1/copia-like"/>
</dbReference>
<dbReference type="SUPFAM" id="SSF53098">
    <property type="entry name" value="Ribonuclease H-like"/>
    <property type="match status" value="1"/>
</dbReference>
<organism evidence="11 12">
    <name type="scientific">Austropuccinia psidii MF-1</name>
    <dbReference type="NCBI Taxonomy" id="1389203"/>
    <lineage>
        <taxon>Eukaryota</taxon>
        <taxon>Fungi</taxon>
        <taxon>Dikarya</taxon>
        <taxon>Basidiomycota</taxon>
        <taxon>Pucciniomycotina</taxon>
        <taxon>Pucciniomycetes</taxon>
        <taxon>Pucciniales</taxon>
        <taxon>Sphaerophragmiaceae</taxon>
        <taxon>Austropuccinia</taxon>
    </lineage>
</organism>
<evidence type="ECO:0000313" key="12">
    <source>
        <dbReference type="Proteomes" id="UP000765509"/>
    </source>
</evidence>
<dbReference type="PANTHER" id="PTHR42648:SF11">
    <property type="entry name" value="TRANSPOSON TY4-P GAG-POL POLYPROTEIN"/>
    <property type="match status" value="1"/>
</dbReference>
<evidence type="ECO:0000256" key="9">
    <source>
        <dbReference type="ARBA" id="ARBA00022932"/>
    </source>
</evidence>
<keyword evidence="12" id="KW-1185">Reference proteome</keyword>
<dbReference type="Proteomes" id="UP000765509">
    <property type="component" value="Unassembled WGS sequence"/>
</dbReference>
<dbReference type="InterPro" id="IPR036397">
    <property type="entry name" value="RNaseH_sf"/>
</dbReference>
<dbReference type="OrthoDB" id="2640446at2759"/>
<evidence type="ECO:0000256" key="4">
    <source>
        <dbReference type="ARBA" id="ARBA00022759"/>
    </source>
</evidence>
<keyword evidence="10" id="KW-0233">DNA recombination</keyword>
<evidence type="ECO:0000256" key="7">
    <source>
        <dbReference type="ARBA" id="ARBA00022908"/>
    </source>
</evidence>
<dbReference type="EMBL" id="AVOT02033863">
    <property type="protein sequence ID" value="MBW0527839.1"/>
    <property type="molecule type" value="Genomic_DNA"/>
</dbReference>
<keyword evidence="9" id="KW-0239">DNA-directed DNA polymerase</keyword>
<dbReference type="PANTHER" id="PTHR42648">
    <property type="entry name" value="TRANSPOSASE, PUTATIVE-RELATED"/>
    <property type="match status" value="1"/>
</dbReference>
<comment type="caution">
    <text evidence="11">The sequence shown here is derived from an EMBL/GenBank/DDBJ whole genome shotgun (WGS) entry which is preliminary data.</text>
</comment>
<dbReference type="InterPro" id="IPR012337">
    <property type="entry name" value="RNaseH-like_sf"/>
</dbReference>
<dbReference type="GO" id="GO:0015074">
    <property type="term" value="P:DNA integration"/>
    <property type="evidence" value="ECO:0007669"/>
    <property type="project" value="UniProtKB-KW"/>
</dbReference>
<dbReference type="GO" id="GO:0016787">
    <property type="term" value="F:hydrolase activity"/>
    <property type="evidence" value="ECO:0007669"/>
    <property type="project" value="UniProtKB-KW"/>
</dbReference>
<evidence type="ECO:0000256" key="2">
    <source>
        <dbReference type="ARBA" id="ARBA00022722"/>
    </source>
</evidence>
<dbReference type="AlphaFoldDB" id="A0A9Q3EVK9"/>
<sequence length="137" mass="15101">MAGCANSNSGCHQTTATKLGVVFFPFLPYSPQENSEAERLNRTLGDMARAMVVQSQMPSHFWQFAYTSASFIHNHIPNSWCPKSSPHQELFGRAPSMTMLYPHGADAIVHIPAVNQRGKLTPRAIDCKLLKLLMTGG</sequence>
<protein>
    <recommendedName>
        <fullName evidence="13">Integrase catalytic domain-containing protein</fullName>
    </recommendedName>
</protein>
<proteinExistence type="predicted"/>
<keyword evidence="2" id="KW-0540">Nuclease</keyword>
<keyword evidence="3" id="KW-0479">Metal-binding</keyword>
<keyword evidence="9" id="KW-0808">Transferase</keyword>
<keyword evidence="4" id="KW-0255">Endonuclease</keyword>
<dbReference type="GO" id="GO:0046872">
    <property type="term" value="F:metal ion binding"/>
    <property type="evidence" value="ECO:0007669"/>
    <property type="project" value="UniProtKB-KW"/>
</dbReference>
<keyword evidence="6" id="KW-0460">Magnesium</keyword>
<evidence type="ECO:0000256" key="1">
    <source>
        <dbReference type="ARBA" id="ARBA00022695"/>
    </source>
</evidence>
<keyword evidence="7" id="KW-0229">DNA integration</keyword>
<evidence type="ECO:0000256" key="3">
    <source>
        <dbReference type="ARBA" id="ARBA00022723"/>
    </source>
</evidence>
<keyword evidence="5" id="KW-0378">Hydrolase</keyword>
<reference evidence="11" key="1">
    <citation type="submission" date="2021-03" db="EMBL/GenBank/DDBJ databases">
        <title>Draft genome sequence of rust myrtle Austropuccinia psidii MF-1, a brazilian biotype.</title>
        <authorList>
            <person name="Quecine M.C."/>
            <person name="Pachon D.M.R."/>
            <person name="Bonatelli M.L."/>
            <person name="Correr F.H."/>
            <person name="Franceschini L.M."/>
            <person name="Leite T.F."/>
            <person name="Margarido G.R.A."/>
            <person name="Almeida C.A."/>
            <person name="Ferrarezi J.A."/>
            <person name="Labate C.A."/>
        </authorList>
    </citation>
    <scope>NUCLEOTIDE SEQUENCE</scope>
    <source>
        <strain evidence="11">MF-1</strain>
    </source>
</reference>
<evidence type="ECO:0000256" key="6">
    <source>
        <dbReference type="ARBA" id="ARBA00022842"/>
    </source>
</evidence>